<dbReference type="SUPFAM" id="SSF50090">
    <property type="entry name" value="Electron transport accessory proteins"/>
    <property type="match status" value="1"/>
</dbReference>
<proteinExistence type="predicted"/>
<dbReference type="Gene3D" id="1.10.472.20">
    <property type="entry name" value="Nitrile hydratase, beta subunit"/>
    <property type="match status" value="1"/>
</dbReference>
<dbReference type="InterPro" id="IPR042262">
    <property type="entry name" value="CN_hydtase_beta_C"/>
</dbReference>
<sequence length="142" mass="15432">MNDVSAAAPDVDRRAVDNLVFDLPGGRPGESSFEQPWEIRAFALAIAAHTAGELDWQVFQRALIDSIDEWESTRSGASDDSWSYYHHWVSALEEVLATAGAIDHEALESRTADVLAAPPNRNHHRAILDPVAIDAAITAGES</sequence>
<protein>
    <submittedName>
        <fullName evidence="2">Nitrile hydratase</fullName>
    </submittedName>
</protein>
<dbReference type="InterPro" id="IPR023808">
    <property type="entry name" value="Nitrile_Hydratase_acc_put"/>
</dbReference>
<dbReference type="InterPro" id="IPR049054">
    <property type="entry name" value="CN_hydtase_beta-like_N"/>
</dbReference>
<comment type="caution">
    <text evidence="2">The sequence shown here is derived from an EMBL/GenBank/DDBJ whole genome shotgun (WGS) entry which is preliminary data.</text>
</comment>
<dbReference type="NCBIfam" id="TIGR03889">
    <property type="entry name" value="nitrile_acc"/>
    <property type="match status" value="1"/>
</dbReference>
<dbReference type="AlphaFoldDB" id="A0A318RWT6"/>
<dbReference type="RefSeq" id="WP_110469293.1">
    <property type="nucleotide sequence ID" value="NZ_QJSP01000005.1"/>
</dbReference>
<feature type="domain" description="Nitrile hydratase beta subunit-like N-terminal" evidence="1">
    <location>
        <begin position="30"/>
        <end position="121"/>
    </location>
</feature>
<keyword evidence="3" id="KW-1185">Reference proteome</keyword>
<dbReference type="Pfam" id="PF21006">
    <property type="entry name" value="NHase_beta_N"/>
    <property type="match status" value="1"/>
</dbReference>
<gene>
    <name evidence="2" type="ORF">DFR67_10528</name>
</gene>
<reference evidence="2 3" key="1">
    <citation type="submission" date="2018-06" db="EMBL/GenBank/DDBJ databases">
        <title>Genomic Encyclopedia of Type Strains, Phase IV (KMG-IV): sequencing the most valuable type-strain genomes for metagenomic binning, comparative biology and taxonomic classification.</title>
        <authorList>
            <person name="Goeker M."/>
        </authorList>
    </citation>
    <scope>NUCLEOTIDE SEQUENCE [LARGE SCALE GENOMIC DNA]</scope>
    <source>
        <strain evidence="2 3">DSM 45521</strain>
    </source>
</reference>
<evidence type="ECO:0000313" key="3">
    <source>
        <dbReference type="Proteomes" id="UP000247591"/>
    </source>
</evidence>
<dbReference type="OrthoDB" id="9811616at2"/>
<evidence type="ECO:0000313" key="2">
    <source>
        <dbReference type="EMBL" id="PYE17883.1"/>
    </source>
</evidence>
<name>A0A318RWT6_WILLI</name>
<organism evidence="2 3">
    <name type="scientific">Williamsia limnetica</name>
    <dbReference type="NCBI Taxonomy" id="882452"/>
    <lineage>
        <taxon>Bacteria</taxon>
        <taxon>Bacillati</taxon>
        <taxon>Actinomycetota</taxon>
        <taxon>Actinomycetes</taxon>
        <taxon>Mycobacteriales</taxon>
        <taxon>Nocardiaceae</taxon>
        <taxon>Williamsia</taxon>
    </lineage>
</organism>
<dbReference type="InterPro" id="IPR008990">
    <property type="entry name" value="Elect_transpt_acc-like_dom_sf"/>
</dbReference>
<dbReference type="EMBL" id="QJSP01000005">
    <property type="protein sequence ID" value="PYE17883.1"/>
    <property type="molecule type" value="Genomic_DNA"/>
</dbReference>
<accession>A0A318RWT6</accession>
<dbReference type="Proteomes" id="UP000247591">
    <property type="component" value="Unassembled WGS sequence"/>
</dbReference>
<evidence type="ECO:0000259" key="1">
    <source>
        <dbReference type="Pfam" id="PF21006"/>
    </source>
</evidence>